<dbReference type="InterPro" id="IPR050440">
    <property type="entry name" value="Laminin/Netrin_ECM"/>
</dbReference>
<dbReference type="Pfam" id="PF24973">
    <property type="entry name" value="EGF_LMN_ATRN"/>
    <property type="match status" value="1"/>
</dbReference>
<keyword evidence="3 6" id="KW-1015">Disulfide bond</keyword>
<comment type="caution">
    <text evidence="8">The sequence shown here is derived from an EMBL/GenBank/DDBJ whole genome shotgun (WGS) entry which is preliminary data.</text>
</comment>
<dbReference type="PANTHER" id="PTHR10574:SF406">
    <property type="entry name" value="LAMININ SUBUNIT ALPHA 5"/>
    <property type="match status" value="1"/>
</dbReference>
<protein>
    <submittedName>
        <fullName evidence="8">Basement membrane-specific heparan sulfate proteoglycan core protein</fullName>
    </submittedName>
</protein>
<evidence type="ECO:0000259" key="7">
    <source>
        <dbReference type="PROSITE" id="PS50027"/>
    </source>
</evidence>
<feature type="disulfide bond" evidence="6">
    <location>
        <begin position="3"/>
        <end position="12"/>
    </location>
</feature>
<feature type="domain" description="Laminin EGF-like" evidence="7">
    <location>
        <begin position="1"/>
        <end position="33"/>
    </location>
</feature>
<keyword evidence="5 6" id="KW-0424">Laminin EGF-like domain</keyword>
<proteinExistence type="predicted"/>
<evidence type="ECO:0000256" key="5">
    <source>
        <dbReference type="ARBA" id="ARBA00023292"/>
    </source>
</evidence>
<dbReference type="SUPFAM" id="SSF57196">
    <property type="entry name" value="EGF/Laminin"/>
    <property type="match status" value="1"/>
</dbReference>
<keyword evidence="4" id="KW-0325">Glycoprotein</keyword>
<keyword evidence="9" id="KW-1185">Reference proteome</keyword>
<dbReference type="Proteomes" id="UP000499080">
    <property type="component" value="Unassembled WGS sequence"/>
</dbReference>
<evidence type="ECO:0000256" key="3">
    <source>
        <dbReference type="ARBA" id="ARBA00023157"/>
    </source>
</evidence>
<dbReference type="CDD" id="cd00055">
    <property type="entry name" value="EGF_Lam"/>
    <property type="match status" value="1"/>
</dbReference>
<dbReference type="PANTHER" id="PTHR10574">
    <property type="entry name" value="NETRIN/LAMININ-RELATED"/>
    <property type="match status" value="1"/>
</dbReference>
<dbReference type="GO" id="GO:0009888">
    <property type="term" value="P:tissue development"/>
    <property type="evidence" value="ECO:0007669"/>
    <property type="project" value="TreeGrafter"/>
</dbReference>
<dbReference type="Gene3D" id="2.10.25.10">
    <property type="entry name" value="Laminin"/>
    <property type="match status" value="2"/>
</dbReference>
<reference evidence="8 9" key="1">
    <citation type="journal article" date="2019" name="Sci. Rep.">
        <title>Orb-weaving spider Araneus ventricosus genome elucidates the spidroin gene catalogue.</title>
        <authorList>
            <person name="Kono N."/>
            <person name="Nakamura H."/>
            <person name="Ohtoshi R."/>
            <person name="Moran D.A.P."/>
            <person name="Shinohara A."/>
            <person name="Yoshida Y."/>
            <person name="Fujiwara M."/>
            <person name="Mori M."/>
            <person name="Tomita M."/>
            <person name="Arakawa K."/>
        </authorList>
    </citation>
    <scope>NUCLEOTIDE SEQUENCE [LARGE SCALE GENOMIC DNA]</scope>
</reference>
<accession>A0A4Y2CMC8</accession>
<evidence type="ECO:0000313" key="9">
    <source>
        <dbReference type="Proteomes" id="UP000499080"/>
    </source>
</evidence>
<keyword evidence="2" id="KW-0677">Repeat</keyword>
<gene>
    <name evidence="8" type="primary">HSPG2_7</name>
    <name evidence="8" type="ORF">AVEN_30250_1</name>
</gene>
<organism evidence="8 9">
    <name type="scientific">Araneus ventricosus</name>
    <name type="common">Orbweaver spider</name>
    <name type="synonym">Epeira ventricosa</name>
    <dbReference type="NCBI Taxonomy" id="182803"/>
    <lineage>
        <taxon>Eukaryota</taxon>
        <taxon>Metazoa</taxon>
        <taxon>Ecdysozoa</taxon>
        <taxon>Arthropoda</taxon>
        <taxon>Chelicerata</taxon>
        <taxon>Arachnida</taxon>
        <taxon>Araneae</taxon>
        <taxon>Araneomorphae</taxon>
        <taxon>Entelegynae</taxon>
        <taxon>Araneoidea</taxon>
        <taxon>Araneidae</taxon>
        <taxon>Araneus</taxon>
    </lineage>
</organism>
<dbReference type="Pfam" id="PF00053">
    <property type="entry name" value="EGF_laminin"/>
    <property type="match status" value="1"/>
</dbReference>
<evidence type="ECO:0000313" key="8">
    <source>
        <dbReference type="EMBL" id="GBM05329.1"/>
    </source>
</evidence>
<name>A0A4Y2CMC8_ARAVE</name>
<evidence type="ECO:0000256" key="6">
    <source>
        <dbReference type="PROSITE-ProRule" id="PRU00460"/>
    </source>
</evidence>
<evidence type="ECO:0000256" key="1">
    <source>
        <dbReference type="ARBA" id="ARBA00022729"/>
    </source>
</evidence>
<dbReference type="AlphaFoldDB" id="A0A4Y2CMC8"/>
<sequence>MRCRHNTVGESCERCADGFYGDATRGTPEDCKPCPCPLTTPPNQFSPTCFLDNDGQPTCNACPPGYIGRNCEKYDFQNFFKYVIVTLIY</sequence>
<evidence type="ECO:0000256" key="2">
    <source>
        <dbReference type="ARBA" id="ARBA00022737"/>
    </source>
</evidence>
<dbReference type="InterPro" id="IPR002049">
    <property type="entry name" value="LE_dom"/>
</dbReference>
<dbReference type="PROSITE" id="PS50027">
    <property type="entry name" value="EGF_LAM_2"/>
    <property type="match status" value="1"/>
</dbReference>
<dbReference type="InterPro" id="IPR056863">
    <property type="entry name" value="LMN_ATRN_NET-like_EGF"/>
</dbReference>
<dbReference type="GO" id="GO:0009887">
    <property type="term" value="P:animal organ morphogenesis"/>
    <property type="evidence" value="ECO:0007669"/>
    <property type="project" value="TreeGrafter"/>
</dbReference>
<comment type="caution">
    <text evidence="6">Lacks conserved residue(s) required for the propagation of feature annotation.</text>
</comment>
<dbReference type="EMBL" id="BGPR01163711">
    <property type="protein sequence ID" value="GBM05329.1"/>
    <property type="molecule type" value="Genomic_DNA"/>
</dbReference>
<evidence type="ECO:0000256" key="4">
    <source>
        <dbReference type="ARBA" id="ARBA00023180"/>
    </source>
</evidence>
<keyword evidence="1" id="KW-0732">Signal</keyword>
<dbReference type="OrthoDB" id="10011303at2759"/>